<accession>A0A8J5LI20</accession>
<proteinExistence type="predicted"/>
<name>A0A8J5LI20_ZINOF</name>
<evidence type="ECO:0000313" key="2">
    <source>
        <dbReference type="Proteomes" id="UP000734854"/>
    </source>
</evidence>
<dbReference type="PANTHER" id="PTHR33130">
    <property type="entry name" value="PUTATIVE (DUF1639)-RELATED"/>
    <property type="match status" value="1"/>
</dbReference>
<dbReference type="InterPro" id="IPR012438">
    <property type="entry name" value="DUF1639"/>
</dbReference>
<organism evidence="1 2">
    <name type="scientific">Zingiber officinale</name>
    <name type="common">Ginger</name>
    <name type="synonym">Amomum zingiber</name>
    <dbReference type="NCBI Taxonomy" id="94328"/>
    <lineage>
        <taxon>Eukaryota</taxon>
        <taxon>Viridiplantae</taxon>
        <taxon>Streptophyta</taxon>
        <taxon>Embryophyta</taxon>
        <taxon>Tracheophyta</taxon>
        <taxon>Spermatophyta</taxon>
        <taxon>Magnoliopsida</taxon>
        <taxon>Liliopsida</taxon>
        <taxon>Zingiberales</taxon>
        <taxon>Zingiberaceae</taxon>
        <taxon>Zingiber</taxon>
    </lineage>
</organism>
<protein>
    <submittedName>
        <fullName evidence="1">Uncharacterized protein</fullName>
    </submittedName>
</protein>
<sequence length="399" mass="45426">MRGNCELSRIPNVWLPPEGLTTSSPDGKNLHQAFINLSKLKVVSACEYTEHEGSRAKTNSCSLPCLLPHRPSSEAFFPFDSVFPWRFPGSFWCASVNLVRSDRLYLASSCLSRKIGSLCEKRVFFFPFFCFFFVRVPLCEKRLIDWLPVRMEKESKEQRAPPERDFPLQWGSCKRLRCVKVREGGSPARSDGRRRATSRINRRIVAGADKDFPTPRFRHPAQLLYRRFESVGSENQKSRSVTSSPEKEDRCYATRGSLMPHGCEGENGAGGGGVADERGGAVALPRFFISLSNKEKEEDFMAMKGCKLPQRPKKRSKYIQKCILLVSPGTWLPDLSQERYEVREKKGLRKVHILFFQMLIHSSPSELAFVLEMPPLSESSYPLQRKRGLKAMSLESDSE</sequence>
<dbReference type="AlphaFoldDB" id="A0A8J5LI20"/>
<evidence type="ECO:0000313" key="1">
    <source>
        <dbReference type="EMBL" id="KAG6520021.1"/>
    </source>
</evidence>
<dbReference type="Proteomes" id="UP000734854">
    <property type="component" value="Unassembled WGS sequence"/>
</dbReference>
<reference evidence="1 2" key="1">
    <citation type="submission" date="2020-08" db="EMBL/GenBank/DDBJ databases">
        <title>Plant Genome Project.</title>
        <authorList>
            <person name="Zhang R.-G."/>
        </authorList>
    </citation>
    <scope>NUCLEOTIDE SEQUENCE [LARGE SCALE GENOMIC DNA]</scope>
    <source>
        <tissue evidence="1">Rhizome</tissue>
    </source>
</reference>
<comment type="caution">
    <text evidence="1">The sequence shown here is derived from an EMBL/GenBank/DDBJ whole genome shotgun (WGS) entry which is preliminary data.</text>
</comment>
<dbReference type="EMBL" id="JACMSC010000005">
    <property type="protein sequence ID" value="KAG6520021.1"/>
    <property type="molecule type" value="Genomic_DNA"/>
</dbReference>
<dbReference type="Pfam" id="PF07797">
    <property type="entry name" value="DUF1639"/>
    <property type="match status" value="1"/>
</dbReference>
<dbReference type="PANTHER" id="PTHR33130:SF12">
    <property type="entry name" value="EXPRESSED PROTEIN"/>
    <property type="match status" value="1"/>
</dbReference>
<keyword evidence="2" id="KW-1185">Reference proteome</keyword>
<gene>
    <name evidence="1" type="ORF">ZIOFF_017050</name>
</gene>